<proteinExistence type="inferred from homology"/>
<dbReference type="InterPro" id="IPR029058">
    <property type="entry name" value="AB_hydrolase_fold"/>
</dbReference>
<evidence type="ECO:0000313" key="6">
    <source>
        <dbReference type="Proteomes" id="UP000682802"/>
    </source>
</evidence>
<dbReference type="PANTHER" id="PTHR43798">
    <property type="entry name" value="MONOACYLGLYCEROL LIPASE"/>
    <property type="match status" value="1"/>
</dbReference>
<keyword evidence="3" id="KW-0812">Transmembrane</keyword>
<evidence type="ECO:0000259" key="4">
    <source>
        <dbReference type="Pfam" id="PF00561"/>
    </source>
</evidence>
<keyword evidence="3" id="KW-1133">Transmembrane helix</keyword>
<dbReference type="Gene3D" id="3.40.50.1820">
    <property type="entry name" value="alpha/beta hydrolase"/>
    <property type="match status" value="1"/>
</dbReference>
<feature type="transmembrane region" description="Helical" evidence="3">
    <location>
        <begin position="7"/>
        <end position="25"/>
    </location>
</feature>
<evidence type="ECO:0000313" key="5">
    <source>
        <dbReference type="EMBL" id="QWG05589.1"/>
    </source>
</evidence>
<dbReference type="InterPro" id="IPR002410">
    <property type="entry name" value="Peptidase_S33"/>
</dbReference>
<protein>
    <submittedName>
        <fullName evidence="5">Alpha/beta hydrolase</fullName>
    </submittedName>
</protein>
<sequence>MKKILKLLFLIGTIISICVFILIAYSSGKTPRIDGGVAEVIHVPINNSKLFTVIRGENENNPVLLMLHGGPGTTELPMMRYFNNSLENKFTVVYYDQRGASNSYTDKDSSTLNLSQMIEDTHALTLYLKKKFKKDKIYILGHSWGSYLGLHTVKKYPEDYHAYIGTGQISNQYKSEMLGYQYIIATAKKENDKETIKEMNKMGSLPKAPANKTLEWVFTQRQYLDKLHGATYEMSNFDMMLWPIINCKEYTFSNKIGMMSGTFISLEHLFPNVLKDNLFESIKKVDVPIYFLQGKHDYVTSFTLAKDYFDVIEAPKKKFIIFENSAHNPLFEEADKFNQEVEKILL</sequence>
<keyword evidence="3" id="KW-0472">Membrane</keyword>
<comment type="similarity">
    <text evidence="1">Belongs to the peptidase S33 family.</text>
</comment>
<dbReference type="SUPFAM" id="SSF53474">
    <property type="entry name" value="alpha/beta-Hydrolases"/>
    <property type="match status" value="1"/>
</dbReference>
<dbReference type="EMBL" id="CP076128">
    <property type="protein sequence ID" value="QWG05589.1"/>
    <property type="molecule type" value="Genomic_DNA"/>
</dbReference>
<dbReference type="PANTHER" id="PTHR43798:SF33">
    <property type="entry name" value="HYDROLASE, PUTATIVE (AFU_ORTHOLOGUE AFUA_2G14860)-RELATED"/>
    <property type="match status" value="1"/>
</dbReference>
<keyword evidence="2 5" id="KW-0378">Hydrolase</keyword>
<dbReference type="RefSeq" id="WP_144073037.1">
    <property type="nucleotide sequence ID" value="NZ_CP076128.1"/>
</dbReference>
<dbReference type="GO" id="GO:0016787">
    <property type="term" value="F:hydrolase activity"/>
    <property type="evidence" value="ECO:0007669"/>
    <property type="project" value="UniProtKB-KW"/>
</dbReference>
<evidence type="ECO:0000256" key="2">
    <source>
        <dbReference type="ARBA" id="ARBA00022801"/>
    </source>
</evidence>
<evidence type="ECO:0000256" key="1">
    <source>
        <dbReference type="ARBA" id="ARBA00010088"/>
    </source>
</evidence>
<dbReference type="Proteomes" id="UP000682802">
    <property type="component" value="Chromosome 1"/>
</dbReference>
<reference evidence="5 6" key="1">
    <citation type="submission" date="2021-05" db="EMBL/GenBank/DDBJ databases">
        <title>Comparative genomic studies on the polysaccharide-degrading batcterial strains of the Flammeovirga genus.</title>
        <authorList>
            <person name="Zewei F."/>
            <person name="Zheng Z."/>
            <person name="Yu L."/>
            <person name="Ruyue G."/>
            <person name="Yanhong M."/>
            <person name="Yuanyuan C."/>
            <person name="Jingyan G."/>
            <person name="Wenjun H."/>
        </authorList>
    </citation>
    <scope>NUCLEOTIDE SEQUENCE [LARGE SCALE GENOMIC DNA]</scope>
    <source>
        <strain evidence="5 6">YS10</strain>
    </source>
</reference>
<gene>
    <name evidence="5" type="ORF">KM029_09355</name>
</gene>
<dbReference type="InterPro" id="IPR050266">
    <property type="entry name" value="AB_hydrolase_sf"/>
</dbReference>
<dbReference type="PRINTS" id="PR00793">
    <property type="entry name" value="PROAMNOPTASE"/>
</dbReference>
<dbReference type="InterPro" id="IPR000073">
    <property type="entry name" value="AB_hydrolase_1"/>
</dbReference>
<organism evidence="5 6">
    <name type="scientific">Flammeovirga kamogawensis</name>
    <dbReference type="NCBI Taxonomy" id="373891"/>
    <lineage>
        <taxon>Bacteria</taxon>
        <taxon>Pseudomonadati</taxon>
        <taxon>Bacteroidota</taxon>
        <taxon>Cytophagia</taxon>
        <taxon>Cytophagales</taxon>
        <taxon>Flammeovirgaceae</taxon>
        <taxon>Flammeovirga</taxon>
    </lineage>
</organism>
<accession>A0ABX8GPC8</accession>
<dbReference type="Pfam" id="PF00561">
    <property type="entry name" value="Abhydrolase_1"/>
    <property type="match status" value="1"/>
</dbReference>
<name>A0ABX8GPC8_9BACT</name>
<feature type="domain" description="AB hydrolase-1" evidence="4">
    <location>
        <begin position="62"/>
        <end position="168"/>
    </location>
</feature>
<evidence type="ECO:0000256" key="3">
    <source>
        <dbReference type="SAM" id="Phobius"/>
    </source>
</evidence>
<keyword evidence="6" id="KW-1185">Reference proteome</keyword>